<proteinExistence type="predicted"/>
<feature type="transmembrane region" description="Helical" evidence="1">
    <location>
        <begin position="120"/>
        <end position="137"/>
    </location>
</feature>
<dbReference type="EMBL" id="PFBY01000027">
    <property type="protein sequence ID" value="PIR76417.1"/>
    <property type="molecule type" value="Genomic_DNA"/>
</dbReference>
<evidence type="ECO:0000256" key="1">
    <source>
        <dbReference type="SAM" id="Phobius"/>
    </source>
</evidence>
<dbReference type="Proteomes" id="UP000231530">
    <property type="component" value="Unassembled WGS sequence"/>
</dbReference>
<evidence type="ECO:0000313" key="2">
    <source>
        <dbReference type="EMBL" id="PIR76417.1"/>
    </source>
</evidence>
<keyword evidence="1" id="KW-0472">Membrane</keyword>
<keyword evidence="1" id="KW-1133">Transmembrane helix</keyword>
<dbReference type="AlphaFoldDB" id="A0A2H0TYF5"/>
<feature type="transmembrane region" description="Helical" evidence="1">
    <location>
        <begin position="143"/>
        <end position="163"/>
    </location>
</feature>
<feature type="transmembrane region" description="Helical" evidence="1">
    <location>
        <begin position="7"/>
        <end position="24"/>
    </location>
</feature>
<sequence>MKSLLRFVYMGGMLLLFFVIQFSVSYLMPFPVSTVHVPTLIVTLYLLLKERRRIVWYMFGFFFLLELLVPSVIYGYMIIPGVLSTFFAYWCHKFFFTNRSLYTGVLVAGIMLLSYRSIEIIYSFVVSAFMPTVVFSISFPLALFGIEFFMTLGVVSILLFLLLREKKLF</sequence>
<feature type="transmembrane region" description="Helical" evidence="1">
    <location>
        <begin position="99"/>
        <end position="115"/>
    </location>
</feature>
<reference evidence="3" key="1">
    <citation type="submission" date="2017-09" db="EMBL/GenBank/DDBJ databases">
        <title>Depth-based differentiation of microbial function through sediment-hosted aquifers and enrichment of novel symbionts in the deep terrestrial subsurface.</title>
        <authorList>
            <person name="Probst A.J."/>
            <person name="Ladd B."/>
            <person name="Jarett J.K."/>
            <person name="Geller-Mcgrath D.E."/>
            <person name="Sieber C.M.K."/>
            <person name="Emerson J.B."/>
            <person name="Anantharaman K."/>
            <person name="Thomas B.C."/>
            <person name="Malmstrom R."/>
            <person name="Stieglmeier M."/>
            <person name="Klingl A."/>
            <person name="Woyke T."/>
            <person name="Ryan C.M."/>
            <person name="Banfield J.F."/>
        </authorList>
    </citation>
    <scope>NUCLEOTIDE SEQUENCE [LARGE SCALE GENOMIC DNA]</scope>
</reference>
<organism evidence="2 3">
    <name type="scientific">Candidatus Magasanikbacteria bacterium CG10_big_fil_rev_8_21_14_0_10_42_10</name>
    <dbReference type="NCBI Taxonomy" id="1974649"/>
    <lineage>
        <taxon>Bacteria</taxon>
        <taxon>Candidatus Magasanikiibacteriota</taxon>
    </lineage>
</organism>
<name>A0A2H0TYF5_9BACT</name>
<feature type="transmembrane region" description="Helical" evidence="1">
    <location>
        <begin position="30"/>
        <end position="48"/>
    </location>
</feature>
<comment type="caution">
    <text evidence="2">The sequence shown here is derived from an EMBL/GenBank/DDBJ whole genome shotgun (WGS) entry which is preliminary data.</text>
</comment>
<protein>
    <recommendedName>
        <fullName evidence="4">Rod shape-determining protein MreD</fullName>
    </recommendedName>
</protein>
<gene>
    <name evidence="2" type="ORF">COU32_02270</name>
</gene>
<feature type="transmembrane region" description="Helical" evidence="1">
    <location>
        <begin position="55"/>
        <end position="79"/>
    </location>
</feature>
<evidence type="ECO:0000313" key="3">
    <source>
        <dbReference type="Proteomes" id="UP000231530"/>
    </source>
</evidence>
<evidence type="ECO:0008006" key="4">
    <source>
        <dbReference type="Google" id="ProtNLM"/>
    </source>
</evidence>
<accession>A0A2H0TYF5</accession>
<keyword evidence="1" id="KW-0812">Transmembrane</keyword>